<feature type="non-terminal residue" evidence="2">
    <location>
        <position position="1"/>
    </location>
</feature>
<comment type="caution">
    <text evidence="2">The sequence shown here is derived from an EMBL/GenBank/DDBJ whole genome shotgun (WGS) entry which is preliminary data.</text>
</comment>
<feature type="region of interest" description="Disordered" evidence="1">
    <location>
        <begin position="83"/>
        <end position="118"/>
    </location>
</feature>
<dbReference type="Proteomes" id="UP000237000">
    <property type="component" value="Unassembled WGS sequence"/>
</dbReference>
<dbReference type="InParanoid" id="A0A2P5FM33"/>
<evidence type="ECO:0000313" key="2">
    <source>
        <dbReference type="EMBL" id="PON98857.1"/>
    </source>
</evidence>
<accession>A0A2P5FM33</accession>
<sequence length="118" mass="13234">IDKIRHVSTANLHKRHMAHISKTTNATTNMRATRTTPIFFFFLINKNQLRASVISLKKALKNHLLLGQFGLQLRILRTRPVSNQAVGSSGGVAQPRNEIEPCRRAKNGADPAPQNHYD</sequence>
<dbReference type="EMBL" id="JXTC01000022">
    <property type="protein sequence ID" value="PON98857.1"/>
    <property type="molecule type" value="Genomic_DNA"/>
</dbReference>
<reference evidence="3" key="1">
    <citation type="submission" date="2016-06" db="EMBL/GenBank/DDBJ databases">
        <title>Parallel loss of symbiosis genes in relatives of nitrogen-fixing non-legume Parasponia.</title>
        <authorList>
            <person name="Van Velzen R."/>
            <person name="Holmer R."/>
            <person name="Bu F."/>
            <person name="Rutten L."/>
            <person name="Van Zeijl A."/>
            <person name="Liu W."/>
            <person name="Santuari L."/>
            <person name="Cao Q."/>
            <person name="Sharma T."/>
            <person name="Shen D."/>
            <person name="Roswanjaya Y."/>
            <person name="Wardhani T."/>
            <person name="Kalhor M.S."/>
            <person name="Jansen J."/>
            <person name="Van den Hoogen J."/>
            <person name="Gungor B."/>
            <person name="Hartog M."/>
            <person name="Hontelez J."/>
            <person name="Verver J."/>
            <person name="Yang W.-C."/>
            <person name="Schijlen E."/>
            <person name="Repin R."/>
            <person name="Schilthuizen M."/>
            <person name="Schranz E."/>
            <person name="Heidstra R."/>
            <person name="Miyata K."/>
            <person name="Fedorova E."/>
            <person name="Kohlen W."/>
            <person name="Bisseling T."/>
            <person name="Smit S."/>
            <person name="Geurts R."/>
        </authorList>
    </citation>
    <scope>NUCLEOTIDE SEQUENCE [LARGE SCALE GENOMIC DNA]</scope>
    <source>
        <strain evidence="3">cv. RG33-2</strain>
    </source>
</reference>
<proteinExistence type="predicted"/>
<organism evidence="2 3">
    <name type="scientific">Trema orientale</name>
    <name type="common">Charcoal tree</name>
    <name type="synonym">Celtis orientalis</name>
    <dbReference type="NCBI Taxonomy" id="63057"/>
    <lineage>
        <taxon>Eukaryota</taxon>
        <taxon>Viridiplantae</taxon>
        <taxon>Streptophyta</taxon>
        <taxon>Embryophyta</taxon>
        <taxon>Tracheophyta</taxon>
        <taxon>Spermatophyta</taxon>
        <taxon>Magnoliopsida</taxon>
        <taxon>eudicotyledons</taxon>
        <taxon>Gunneridae</taxon>
        <taxon>Pentapetalae</taxon>
        <taxon>rosids</taxon>
        <taxon>fabids</taxon>
        <taxon>Rosales</taxon>
        <taxon>Cannabaceae</taxon>
        <taxon>Trema</taxon>
    </lineage>
</organism>
<protein>
    <submittedName>
        <fullName evidence="2">Uncharacterized protein</fullName>
    </submittedName>
</protein>
<dbReference type="AlphaFoldDB" id="A0A2P5FM33"/>
<keyword evidence="3" id="KW-1185">Reference proteome</keyword>
<evidence type="ECO:0000313" key="3">
    <source>
        <dbReference type="Proteomes" id="UP000237000"/>
    </source>
</evidence>
<name>A0A2P5FM33_TREOI</name>
<gene>
    <name evidence="2" type="ORF">TorRG33x02_054720</name>
</gene>
<evidence type="ECO:0000256" key="1">
    <source>
        <dbReference type="SAM" id="MobiDB-lite"/>
    </source>
</evidence>